<name>A0A7W9KRT0_9PSEU</name>
<proteinExistence type="predicted"/>
<dbReference type="AlphaFoldDB" id="A0A7W9KRT0"/>
<reference evidence="2 3" key="1">
    <citation type="submission" date="2020-08" db="EMBL/GenBank/DDBJ databases">
        <title>Sequencing the genomes of 1000 actinobacteria strains.</title>
        <authorList>
            <person name="Klenk H.-P."/>
        </authorList>
    </citation>
    <scope>NUCLEOTIDE SEQUENCE [LARGE SCALE GENOMIC DNA]</scope>
    <source>
        <strain evidence="2 3">DSM 43851</strain>
    </source>
</reference>
<gene>
    <name evidence="2" type="ORF">BJ998_008798</name>
</gene>
<dbReference type="EMBL" id="JACHIR010000003">
    <property type="protein sequence ID" value="MBB5897539.1"/>
    <property type="molecule type" value="Genomic_DNA"/>
</dbReference>
<sequence>MTDGLIDIDGTKVYVLAPDGPKVSTEQDAVDIIGQLWGQSVTLVSIPVERFADGVFDLRTTLLGHFTQKFIGYGRTLAVVGDLGEHLAASEPLRAYVRESNRGRHIWFVDDMNQLAARLG</sequence>
<evidence type="ECO:0000259" key="1">
    <source>
        <dbReference type="Pfam" id="PF13788"/>
    </source>
</evidence>
<dbReference type="InterPro" id="IPR025438">
    <property type="entry name" value="DUF4180"/>
</dbReference>
<dbReference type="Proteomes" id="UP000585638">
    <property type="component" value="Unassembled WGS sequence"/>
</dbReference>
<comment type="caution">
    <text evidence="2">The sequence shown here is derived from an EMBL/GenBank/DDBJ whole genome shotgun (WGS) entry which is preliminary data.</text>
</comment>
<accession>A0A7W9KRT0</accession>
<protein>
    <recommendedName>
        <fullName evidence="1">DUF4180 domain-containing protein</fullName>
    </recommendedName>
</protein>
<evidence type="ECO:0000313" key="2">
    <source>
        <dbReference type="EMBL" id="MBB5897539.1"/>
    </source>
</evidence>
<dbReference type="Pfam" id="PF13788">
    <property type="entry name" value="DUF4180"/>
    <property type="match status" value="1"/>
</dbReference>
<feature type="domain" description="DUF4180" evidence="1">
    <location>
        <begin position="10"/>
        <end position="119"/>
    </location>
</feature>
<keyword evidence="3" id="KW-1185">Reference proteome</keyword>
<dbReference type="RefSeq" id="WP_184870005.1">
    <property type="nucleotide sequence ID" value="NZ_JACHIR010000003.1"/>
</dbReference>
<organism evidence="2 3">
    <name type="scientific">Kutzneria kofuensis</name>
    <dbReference type="NCBI Taxonomy" id="103725"/>
    <lineage>
        <taxon>Bacteria</taxon>
        <taxon>Bacillati</taxon>
        <taxon>Actinomycetota</taxon>
        <taxon>Actinomycetes</taxon>
        <taxon>Pseudonocardiales</taxon>
        <taxon>Pseudonocardiaceae</taxon>
        <taxon>Kutzneria</taxon>
    </lineage>
</organism>
<evidence type="ECO:0000313" key="3">
    <source>
        <dbReference type="Proteomes" id="UP000585638"/>
    </source>
</evidence>